<keyword evidence="3" id="KW-1185">Reference proteome</keyword>
<dbReference type="AlphaFoldDB" id="A0A8T2P7H1"/>
<organism evidence="2 3">
    <name type="scientific">Albula glossodonta</name>
    <name type="common">roundjaw bonefish</name>
    <dbReference type="NCBI Taxonomy" id="121402"/>
    <lineage>
        <taxon>Eukaryota</taxon>
        <taxon>Metazoa</taxon>
        <taxon>Chordata</taxon>
        <taxon>Craniata</taxon>
        <taxon>Vertebrata</taxon>
        <taxon>Euteleostomi</taxon>
        <taxon>Actinopterygii</taxon>
        <taxon>Neopterygii</taxon>
        <taxon>Teleostei</taxon>
        <taxon>Albuliformes</taxon>
        <taxon>Albulidae</taxon>
        <taxon>Albula</taxon>
    </lineage>
</organism>
<dbReference type="Proteomes" id="UP000824540">
    <property type="component" value="Unassembled WGS sequence"/>
</dbReference>
<gene>
    <name evidence="2" type="ORF">JZ751_003856</name>
</gene>
<evidence type="ECO:0000313" key="2">
    <source>
        <dbReference type="EMBL" id="KAG9347840.1"/>
    </source>
</evidence>
<evidence type="ECO:0000256" key="1">
    <source>
        <dbReference type="SAM" id="MobiDB-lite"/>
    </source>
</evidence>
<feature type="region of interest" description="Disordered" evidence="1">
    <location>
        <begin position="1"/>
        <end position="22"/>
    </location>
</feature>
<feature type="region of interest" description="Disordered" evidence="1">
    <location>
        <begin position="62"/>
        <end position="127"/>
    </location>
</feature>
<accession>A0A8T2P7H1</accession>
<comment type="caution">
    <text evidence="2">The sequence shown here is derived from an EMBL/GenBank/DDBJ whole genome shotgun (WGS) entry which is preliminary data.</text>
</comment>
<proteinExistence type="predicted"/>
<reference evidence="2" key="1">
    <citation type="thesis" date="2021" institute="BYU ScholarsArchive" country="Provo, UT, USA">
        <title>Applications of and Algorithms for Genome Assembly and Genomic Analyses with an Emphasis on Marine Teleosts.</title>
        <authorList>
            <person name="Pickett B.D."/>
        </authorList>
    </citation>
    <scope>NUCLEOTIDE SEQUENCE</scope>
    <source>
        <strain evidence="2">HI-2016</strain>
    </source>
</reference>
<protein>
    <submittedName>
        <fullName evidence="2">Uncharacterized protein</fullName>
    </submittedName>
</protein>
<feature type="compositionally biased region" description="Low complexity" evidence="1">
    <location>
        <begin position="10"/>
        <end position="22"/>
    </location>
</feature>
<name>A0A8T2P7H1_9TELE</name>
<evidence type="ECO:0000313" key="3">
    <source>
        <dbReference type="Proteomes" id="UP000824540"/>
    </source>
</evidence>
<sequence>MARKDTENGLSSPSLPSLPFKCSSLLQHRPPLEAETPPSQSFTEMLIPARLALLNSKAAVAGAELDERSKEPVSSRPGQSLKAPAAAHSQEGRAFPGSTSQRLQPWIPSSCLSSRSGHAHPYLGLPR</sequence>
<dbReference type="EMBL" id="JAFBMS010000012">
    <property type="protein sequence ID" value="KAG9347840.1"/>
    <property type="molecule type" value="Genomic_DNA"/>
</dbReference>